<dbReference type="Gene3D" id="1.10.3710.10">
    <property type="entry name" value="DNA polymerase III clamp loader subunits, C-terminal domain"/>
    <property type="match status" value="1"/>
</dbReference>
<dbReference type="Pfam" id="PF00109">
    <property type="entry name" value="ketoacyl-synt"/>
    <property type="match status" value="1"/>
</dbReference>
<dbReference type="InterPro" id="IPR014031">
    <property type="entry name" value="Ketoacyl_synth_C"/>
</dbReference>
<dbReference type="InterPro" id="IPR003593">
    <property type="entry name" value="AAA+_ATPase"/>
</dbReference>
<dbReference type="InterPro" id="IPR020841">
    <property type="entry name" value="PKS_Beta-ketoAc_synthase_dom"/>
</dbReference>
<dbReference type="Pfam" id="PF00004">
    <property type="entry name" value="AAA"/>
    <property type="match status" value="1"/>
</dbReference>
<evidence type="ECO:0000256" key="1">
    <source>
        <dbReference type="ARBA" id="ARBA00008959"/>
    </source>
</evidence>
<organism evidence="6 7">
    <name type="scientific">Symbiodinium necroappetens</name>
    <dbReference type="NCBI Taxonomy" id="1628268"/>
    <lineage>
        <taxon>Eukaryota</taxon>
        <taxon>Sar</taxon>
        <taxon>Alveolata</taxon>
        <taxon>Dinophyceae</taxon>
        <taxon>Suessiales</taxon>
        <taxon>Symbiodiniaceae</taxon>
        <taxon>Symbiodinium</taxon>
    </lineage>
</organism>
<dbReference type="InterPro" id="IPR014030">
    <property type="entry name" value="Ketoacyl_synth_N"/>
</dbReference>
<dbReference type="InterPro" id="IPR051314">
    <property type="entry name" value="AAA_ATPase_RarA/MGS1/WRNIP1"/>
</dbReference>
<dbReference type="NCBIfam" id="TIGR04556">
    <property type="entry name" value="PKS_assoc"/>
    <property type="match status" value="1"/>
</dbReference>
<proteinExistence type="inferred from homology"/>
<name>A0A813BHW9_9DINO</name>
<keyword evidence="4" id="KW-0808">Transferase</keyword>
<evidence type="ECO:0000256" key="2">
    <source>
        <dbReference type="ARBA" id="ARBA00022741"/>
    </source>
</evidence>
<dbReference type="GO" id="GO:0016887">
    <property type="term" value="F:ATP hydrolysis activity"/>
    <property type="evidence" value="ECO:0007669"/>
    <property type="project" value="InterPro"/>
</dbReference>
<dbReference type="InterPro" id="IPR027417">
    <property type="entry name" value="P-loop_NTPase"/>
</dbReference>
<dbReference type="Pfam" id="PF12002">
    <property type="entry name" value="MgsA_C"/>
    <property type="match status" value="1"/>
</dbReference>
<dbReference type="InterPro" id="IPR003959">
    <property type="entry name" value="ATPase_AAA_core"/>
</dbReference>
<gene>
    <name evidence="6" type="primary">Wrnip1</name>
    <name evidence="6" type="ORF">SNEC2469_LOCUS30624</name>
</gene>
<dbReference type="EMBL" id="CAJNJA010071931">
    <property type="protein sequence ID" value="CAE7905325.1"/>
    <property type="molecule type" value="Genomic_DNA"/>
</dbReference>
<dbReference type="CDD" id="cd00833">
    <property type="entry name" value="PKS"/>
    <property type="match status" value="1"/>
</dbReference>
<dbReference type="PANTHER" id="PTHR13779">
    <property type="entry name" value="WERNER HELICASE-INTERACTING PROTEIN 1 FAMILY MEMBER"/>
    <property type="match status" value="1"/>
</dbReference>
<dbReference type="InterPro" id="IPR030834">
    <property type="entry name" value="PKS_assoc_dom"/>
</dbReference>
<comment type="caution">
    <text evidence="6">The sequence shown here is derived from an EMBL/GenBank/DDBJ whole genome shotgun (WGS) entry which is preliminary data.</text>
</comment>
<dbReference type="SUPFAM" id="SSF48019">
    <property type="entry name" value="post-AAA+ oligomerization domain-like"/>
    <property type="match status" value="1"/>
</dbReference>
<evidence type="ECO:0000313" key="6">
    <source>
        <dbReference type="EMBL" id="CAE7905325.1"/>
    </source>
</evidence>
<dbReference type="InterPro" id="IPR021886">
    <property type="entry name" value="MgsA_C"/>
</dbReference>
<dbReference type="Gene3D" id="3.40.50.300">
    <property type="entry name" value="P-loop containing nucleotide triphosphate hydrolases"/>
    <property type="match status" value="1"/>
</dbReference>
<evidence type="ECO:0000256" key="4">
    <source>
        <dbReference type="RuleBase" id="RU003694"/>
    </source>
</evidence>
<sequence length="1793" mass="195460">MRDMADGNADSELAALRDVLGHTLDDAELKKLLNRAGNNAGVALNLHYDQATAATGGNLAQKRPAPSLPGFFETRQKYPKTDNSIAIDEKDANSERKHASAIGSLQEKPATAACASSATTPLAERMRPKGIQELLGQEDALGSVLRQAVREDHLPSLILWGPPGCGKTSFAHCVAAGTKRAFRSLSAAKAGVAELREELNRAAGTLKLRKLGTILFVDEFHRWSKAQQDALLLDCEKGIITLIAATTENPSFSINNAILSRCRLVVFGKLSPEAVGHVIDRAIREDVVLGGTTLTGDARQLLATAADGDARVALNSLELAAHLTKSGLPIDSEAVQAAIQKRALYDRNGDFHYDLISALHKSMRGGCPDASLYYATRMLTAGEEPRYITRRLIRFASEDVGMADPLALSQAVAADQAVHAIGMPEAGVVIAQCVIYLALAPKSCAVYNAYETVKKLCEREPHAPVPLHIRNAPTKVMKTLGYGDGYVYNPAAGYTRGCNQGYLPEAIGDKQFFNKSDCVANRLNLPPFRWVQYRPEPEEMLSPLTVHGMELNLLGAVAGVCIGQMAVELRQVLHSIASAAVALLPASCHASTMMDRTAPLAAMCFHMSSCAVMSPFVVAGLEGLLKEAQLHRHMLLPTVASSFRQRCRWLLKRLAAGSLHDTVRKEQDVEFAWLAEDGKDVDDHVPHDLLNQPKAYEAQAIATCQHQSTNIQPSCCQMAAAQDVPHPERGGFHVAWPPDGDMEALGSFTARAVDALAQEGYCVIQLPLSEEAAEEAQVEVTCGRYRWKRLRREFEPSYLGRHQKCKTAWLEEMVEEKQEMDSPIDLLDLYLARFTQFLLPVAPFALDFMPHSRTSGMLRVPASSEGAGVSENISDEDIAKGLVDEHVDFLKRRKLCMFLMAHGSGGELSLYPKDGAQIVLPAQAGRLVVFRHDRISYAYRPDSEEDLVLQAWVLTAPAQFQFGEVAGDQKSKDELYGLVSGPNTPEGRRICVYGVGISLPGAAFEKLDAYWCAVAGGTDGYVYAPVDRFDIEPYTRTGEEWQIGYTYTVHGGFCKDIFSFDNDFFNVPEEEAWLLAPAARQLLERSYEALFNTGMRKKDIRGKRVGVYIGHSGDDFSIDPRFTMGSTDGHRFGYQARKWSCIAGRISYTLGLQGPQALLDTACSSALVAYGVGHTALRQVTAEQTRAGQDSGITEALMGGANLIPGPGNYINLCGPHMLSISGRCFTFDMSADGFERGEGSSCFFARSEEAVTREAIATVIGACLNQDGRSASMTAPNGPSQQECVRGSMREAGLTANQITCSELHGTGTALGDPIEVGALRGVMQDRKAPIMQTSAKSHIGHLEANAGQAGIIKCILMCNSCAGSPNCHLYILNPHLDVNGYPTVFNTELTEYGNQSGYSGVSSFGFGGANARADVYAVASRGPRKPGKVSLDKVDYVVVSCPFDEGPMHYVDGKEVPTSGSRISRNRGRYRCDNIRDEFDQYDYNSSLYDGKFQMSPPEEMTGDRPDSGIGIVGSWDSFKQRTEMTPSSDGDSWSCMVVVGETRVERFQLCLMQNPDMAIYPYVKNGSMTTRVVGPHGEGKGKFWIIDGRDDEVPAGTPFRITLEWGLRLRVSWQRADAMLTGGSVPKLIGSKARHRYFVVGSWTSWNFLEMQNSGVKEGAFEVTVRIGMSRSESFYFVRDQDEEQVIYPAKPALDAGATAIPVRGPDAFGNGKCWRITGKHGESVRLRIEIVDALIKVSVSSLIRPDSGWTASGVTGPARHSYWVLGSFNNWSPEQMLPGDRPDSSIIAD</sequence>
<comment type="similarity">
    <text evidence="4">Belongs to the thiolase-like superfamily. Beta-ketoacyl-ACP synthases family.</text>
</comment>
<feature type="domain" description="Ketosynthase family 3 (KS3)" evidence="5">
    <location>
        <begin position="987"/>
        <end position="1419"/>
    </location>
</feature>
<dbReference type="GO" id="GO:0006261">
    <property type="term" value="P:DNA-templated DNA replication"/>
    <property type="evidence" value="ECO:0007669"/>
    <property type="project" value="TreeGrafter"/>
</dbReference>
<protein>
    <submittedName>
        <fullName evidence="6">Wrnip1 protein</fullName>
    </submittedName>
</protein>
<dbReference type="GO" id="GO:0005524">
    <property type="term" value="F:ATP binding"/>
    <property type="evidence" value="ECO:0007669"/>
    <property type="project" value="UniProtKB-KW"/>
</dbReference>
<dbReference type="GO" id="GO:0017116">
    <property type="term" value="F:single-stranded DNA helicase activity"/>
    <property type="evidence" value="ECO:0007669"/>
    <property type="project" value="TreeGrafter"/>
</dbReference>
<dbReference type="GO" id="GO:0008047">
    <property type="term" value="F:enzyme activator activity"/>
    <property type="evidence" value="ECO:0007669"/>
    <property type="project" value="TreeGrafter"/>
</dbReference>
<evidence type="ECO:0000313" key="7">
    <source>
        <dbReference type="Proteomes" id="UP000601435"/>
    </source>
</evidence>
<dbReference type="GO" id="GO:0003677">
    <property type="term" value="F:DNA binding"/>
    <property type="evidence" value="ECO:0007669"/>
    <property type="project" value="InterPro"/>
</dbReference>
<keyword evidence="3" id="KW-0067">ATP-binding</keyword>
<dbReference type="FunFam" id="1.20.272.10:FF:000001">
    <property type="entry name" value="Putative AAA family ATPase"/>
    <property type="match status" value="1"/>
</dbReference>
<dbReference type="Gene3D" id="1.10.8.60">
    <property type="match status" value="1"/>
</dbReference>
<dbReference type="Gene3D" id="1.20.272.10">
    <property type="match status" value="1"/>
</dbReference>
<dbReference type="InterPro" id="IPR008921">
    <property type="entry name" value="DNA_pol3_clamp-load_cplx_C"/>
</dbReference>
<dbReference type="InterPro" id="IPR016039">
    <property type="entry name" value="Thiolase-like"/>
</dbReference>
<dbReference type="CDD" id="cd00009">
    <property type="entry name" value="AAA"/>
    <property type="match status" value="1"/>
</dbReference>
<dbReference type="Pfam" id="PF16193">
    <property type="entry name" value="AAA_assoc_2"/>
    <property type="match status" value="1"/>
</dbReference>
<keyword evidence="7" id="KW-1185">Reference proteome</keyword>
<dbReference type="GO" id="GO:0016746">
    <property type="term" value="F:acyltransferase activity"/>
    <property type="evidence" value="ECO:0007669"/>
    <property type="project" value="InterPro"/>
</dbReference>
<dbReference type="GO" id="GO:0005634">
    <property type="term" value="C:nucleus"/>
    <property type="evidence" value="ECO:0007669"/>
    <property type="project" value="TreeGrafter"/>
</dbReference>
<dbReference type="PROSITE" id="PS52004">
    <property type="entry name" value="KS3_2"/>
    <property type="match status" value="1"/>
</dbReference>
<dbReference type="SMART" id="SM00825">
    <property type="entry name" value="PKS_KS"/>
    <property type="match status" value="1"/>
</dbReference>
<dbReference type="Proteomes" id="UP000601435">
    <property type="component" value="Unassembled WGS sequence"/>
</dbReference>
<dbReference type="Gene3D" id="3.40.47.10">
    <property type="match status" value="1"/>
</dbReference>
<keyword evidence="2" id="KW-0547">Nucleotide-binding</keyword>
<evidence type="ECO:0000256" key="3">
    <source>
        <dbReference type="ARBA" id="ARBA00022840"/>
    </source>
</evidence>
<accession>A0A813BHW9</accession>
<dbReference type="SMART" id="SM00382">
    <property type="entry name" value="AAA"/>
    <property type="match status" value="1"/>
</dbReference>
<dbReference type="Gene3D" id="2.60.120.620">
    <property type="entry name" value="q2cbj1_9rhob like domain"/>
    <property type="match status" value="1"/>
</dbReference>
<dbReference type="OrthoDB" id="10265467at2759"/>
<dbReference type="InterPro" id="IPR032423">
    <property type="entry name" value="AAA_assoc_2"/>
</dbReference>
<dbReference type="CDD" id="cd18139">
    <property type="entry name" value="HLD_clamp_RarA"/>
    <property type="match status" value="1"/>
</dbReference>
<dbReference type="Pfam" id="PF02801">
    <property type="entry name" value="Ketoacyl-synt_C"/>
    <property type="match status" value="1"/>
</dbReference>
<dbReference type="PANTHER" id="PTHR13779:SF7">
    <property type="entry name" value="ATPASE WRNIP1"/>
    <property type="match status" value="1"/>
</dbReference>
<comment type="similarity">
    <text evidence="1">Belongs to the AAA ATPase family. RarA/MGS1/WRNIP1 subfamily.</text>
</comment>
<dbReference type="SUPFAM" id="SSF52540">
    <property type="entry name" value="P-loop containing nucleoside triphosphate hydrolases"/>
    <property type="match status" value="1"/>
</dbReference>
<evidence type="ECO:0000259" key="5">
    <source>
        <dbReference type="PROSITE" id="PS52004"/>
    </source>
</evidence>
<reference evidence="6" key="1">
    <citation type="submission" date="2021-02" db="EMBL/GenBank/DDBJ databases">
        <authorList>
            <person name="Dougan E. K."/>
            <person name="Rhodes N."/>
            <person name="Thang M."/>
            <person name="Chan C."/>
        </authorList>
    </citation>
    <scope>NUCLEOTIDE SEQUENCE</scope>
</reference>
<dbReference type="GO" id="GO:0000731">
    <property type="term" value="P:DNA synthesis involved in DNA repair"/>
    <property type="evidence" value="ECO:0007669"/>
    <property type="project" value="TreeGrafter"/>
</dbReference>
<dbReference type="SUPFAM" id="SSF53901">
    <property type="entry name" value="Thiolase-like"/>
    <property type="match status" value="1"/>
</dbReference>